<protein>
    <submittedName>
        <fullName evidence="2">Uncharacterized protein LOC100902086</fullName>
    </submittedName>
</protein>
<dbReference type="RefSeq" id="XP_018496595.2">
    <property type="nucleotide sequence ID" value="XM_018641079.2"/>
</dbReference>
<sequence length="379" mass="42999">MQRPGRKDNDHTVVSDEDLQRISDYFWTAIDTPRGLIQKVWFDLMLHLGADGIENQHTMRKESFILLKSQTDGRRRLQWKWNGMIRGSPIFDDPPNPLCPVKTFQLYMCKLNLQCPHIFQRPHEGVTKTSRFWYHMFPLNSTMLALMMYDISKEARLSRVYPNFCTQILPAKDKYYNLFRIAWTKLPKYQMGPYEIDGLGAPVAPFKLCQQCLVAVKSHKNDRGNGAKGILCSVACYEAFMHAKEMRQQQLPQTVLPGSSGAQRSVPSILRGNRVMPFPPPPPSLMGKNLPPEVYKFIQQVARIQACGYPSVDGTPLLFKEDYSPVVADIPKDLYDLTLTVLNSGGPPKPNLPPPPASSTANLVKWLKEGDPLAVRPND</sequence>
<dbReference type="PANTHER" id="PTHR21446:SF12">
    <property type="entry name" value="POTASSIUM CHANNEL TETRAMERIZATION DOMAIN CONTAINING 1"/>
    <property type="match status" value="1"/>
</dbReference>
<organism evidence="1 2">
    <name type="scientific">Galendromus occidentalis</name>
    <name type="common">western predatory mite</name>
    <dbReference type="NCBI Taxonomy" id="34638"/>
    <lineage>
        <taxon>Eukaryota</taxon>
        <taxon>Metazoa</taxon>
        <taxon>Ecdysozoa</taxon>
        <taxon>Arthropoda</taxon>
        <taxon>Chelicerata</taxon>
        <taxon>Arachnida</taxon>
        <taxon>Acari</taxon>
        <taxon>Parasitiformes</taxon>
        <taxon>Mesostigmata</taxon>
        <taxon>Gamasina</taxon>
        <taxon>Phytoseioidea</taxon>
        <taxon>Phytoseiidae</taxon>
        <taxon>Typhlodrominae</taxon>
        <taxon>Galendromus</taxon>
    </lineage>
</organism>
<reference evidence="2" key="1">
    <citation type="submission" date="2025-08" db="UniProtKB">
        <authorList>
            <consortium name="RefSeq"/>
        </authorList>
    </citation>
    <scope>IDENTIFICATION</scope>
</reference>
<name>A0AAJ7L5P8_9ACAR</name>
<dbReference type="GeneID" id="100902086"/>
<evidence type="ECO:0000313" key="1">
    <source>
        <dbReference type="Proteomes" id="UP000694867"/>
    </source>
</evidence>
<evidence type="ECO:0000313" key="2">
    <source>
        <dbReference type="RefSeq" id="XP_018496595.2"/>
    </source>
</evidence>
<dbReference type="Proteomes" id="UP000694867">
    <property type="component" value="Unplaced"/>
</dbReference>
<proteinExistence type="predicted"/>
<keyword evidence="1" id="KW-1185">Reference proteome</keyword>
<gene>
    <name evidence="2" type="primary">LOC100902086</name>
</gene>
<dbReference type="AlphaFoldDB" id="A0AAJ7L5P8"/>
<accession>A0AAJ7L5P8</accession>
<dbReference type="PANTHER" id="PTHR21446">
    <property type="entry name" value="DUF3504 DOMAIN-CONTAINING PROTEIN"/>
    <property type="match status" value="1"/>
</dbReference>
<dbReference type="InterPro" id="IPR052787">
    <property type="entry name" value="MAVS"/>
</dbReference>
<dbReference type="KEGG" id="goe:100902086"/>